<protein>
    <submittedName>
        <fullName evidence="9">Glycosyltransferase family 2 protein</fullName>
        <ecNumber evidence="9">2.4.-.-</ecNumber>
    </submittedName>
</protein>
<keyword evidence="3 9" id="KW-0808">Transferase</keyword>
<dbReference type="RefSeq" id="WP_378120410.1">
    <property type="nucleotide sequence ID" value="NZ_JBHRTF010000006.1"/>
</dbReference>
<comment type="subcellular location">
    <subcellularLocation>
        <location evidence="1">Membrane</location>
        <topology evidence="1">Multi-pass membrane protein</topology>
    </subcellularLocation>
</comment>
<feature type="transmembrane region" description="Helical" evidence="7">
    <location>
        <begin position="241"/>
        <end position="263"/>
    </location>
</feature>
<gene>
    <name evidence="9" type="ORF">ACFODX_14505</name>
</gene>
<dbReference type="PANTHER" id="PTHR48090:SF1">
    <property type="entry name" value="PROPHAGE BACTOPRENOL GLUCOSYL TRANSFERASE HOMOLOG"/>
    <property type="match status" value="1"/>
</dbReference>
<dbReference type="InterPro" id="IPR001173">
    <property type="entry name" value="Glyco_trans_2-like"/>
</dbReference>
<dbReference type="PANTHER" id="PTHR48090">
    <property type="entry name" value="UNDECAPRENYL-PHOSPHATE 4-DEOXY-4-FORMAMIDO-L-ARABINOSE TRANSFERASE-RELATED"/>
    <property type="match status" value="1"/>
</dbReference>
<keyword evidence="10" id="KW-1185">Reference proteome</keyword>
<keyword evidence="6 7" id="KW-0472">Membrane</keyword>
<dbReference type="Pfam" id="PF00535">
    <property type="entry name" value="Glycos_transf_2"/>
    <property type="match status" value="1"/>
</dbReference>
<feature type="domain" description="Glycosyltransferase 2-like" evidence="8">
    <location>
        <begin position="10"/>
        <end position="176"/>
    </location>
</feature>
<evidence type="ECO:0000256" key="1">
    <source>
        <dbReference type="ARBA" id="ARBA00004141"/>
    </source>
</evidence>
<evidence type="ECO:0000313" key="9">
    <source>
        <dbReference type="EMBL" id="MFC3116778.1"/>
    </source>
</evidence>
<feature type="transmembrane region" description="Helical" evidence="7">
    <location>
        <begin position="275"/>
        <end position="296"/>
    </location>
</feature>
<evidence type="ECO:0000256" key="4">
    <source>
        <dbReference type="ARBA" id="ARBA00022692"/>
    </source>
</evidence>
<organism evidence="9 10">
    <name type="scientific">Cellvibrio fontiphilus</name>
    <dbReference type="NCBI Taxonomy" id="1815559"/>
    <lineage>
        <taxon>Bacteria</taxon>
        <taxon>Pseudomonadati</taxon>
        <taxon>Pseudomonadota</taxon>
        <taxon>Gammaproteobacteria</taxon>
        <taxon>Cellvibrionales</taxon>
        <taxon>Cellvibrionaceae</taxon>
        <taxon>Cellvibrio</taxon>
    </lineage>
</organism>
<evidence type="ECO:0000256" key="2">
    <source>
        <dbReference type="ARBA" id="ARBA00022676"/>
    </source>
</evidence>
<proteinExistence type="predicted"/>
<dbReference type="SUPFAM" id="SSF53448">
    <property type="entry name" value="Nucleotide-diphospho-sugar transferases"/>
    <property type="match status" value="1"/>
</dbReference>
<keyword evidence="5 7" id="KW-1133">Transmembrane helix</keyword>
<dbReference type="Gene3D" id="3.90.550.10">
    <property type="entry name" value="Spore Coat Polysaccharide Biosynthesis Protein SpsA, Chain A"/>
    <property type="match status" value="1"/>
</dbReference>
<reference evidence="10" key="1">
    <citation type="journal article" date="2019" name="Int. J. Syst. Evol. Microbiol.">
        <title>The Global Catalogue of Microorganisms (GCM) 10K type strain sequencing project: providing services to taxonomists for standard genome sequencing and annotation.</title>
        <authorList>
            <consortium name="The Broad Institute Genomics Platform"/>
            <consortium name="The Broad Institute Genome Sequencing Center for Infectious Disease"/>
            <person name="Wu L."/>
            <person name="Ma J."/>
        </authorList>
    </citation>
    <scope>NUCLEOTIDE SEQUENCE [LARGE SCALE GENOMIC DNA]</scope>
    <source>
        <strain evidence="10">KCTC 52237</strain>
    </source>
</reference>
<keyword evidence="4 7" id="KW-0812">Transmembrane</keyword>
<keyword evidence="2 9" id="KW-0328">Glycosyltransferase</keyword>
<dbReference type="Proteomes" id="UP001595555">
    <property type="component" value="Unassembled WGS sequence"/>
</dbReference>
<dbReference type="InterPro" id="IPR050256">
    <property type="entry name" value="Glycosyltransferase_2"/>
</dbReference>
<evidence type="ECO:0000259" key="8">
    <source>
        <dbReference type="Pfam" id="PF00535"/>
    </source>
</evidence>
<dbReference type="EC" id="2.4.-.-" evidence="9"/>
<accession>A0ABV7FJG7</accession>
<evidence type="ECO:0000256" key="3">
    <source>
        <dbReference type="ARBA" id="ARBA00022679"/>
    </source>
</evidence>
<evidence type="ECO:0000313" key="10">
    <source>
        <dbReference type="Proteomes" id="UP001595555"/>
    </source>
</evidence>
<sequence>MASHTPSLAVVIPCYNEEEMLPKTLATMLSLREGMISRGKISADSKIYLVDDGSKDRTWEILAREATANSALVAVKLSRNKGHQNALYAGLCATTEDITVSIDADLQDDPKNIEAMVDEYLKGNDVVYGVRSARNTDTFFKRFTAEGYYHLMKKMGVDLVFNHADFRLLSRRALESLKEYDESNLFLRGIVREVGYPSSVVEYERQAREAGESKYPLKKMLSFAWKGITAFSTAPLRMITVLGLVSGFASFSLIAWVLAIRFFTDNATPGWASVLLPLLFIGSVQLLCLGVIGEYLSKIYEEVKRRPKFHISEIVKKD</sequence>
<dbReference type="GO" id="GO:0016757">
    <property type="term" value="F:glycosyltransferase activity"/>
    <property type="evidence" value="ECO:0007669"/>
    <property type="project" value="UniProtKB-KW"/>
</dbReference>
<evidence type="ECO:0000256" key="6">
    <source>
        <dbReference type="ARBA" id="ARBA00023136"/>
    </source>
</evidence>
<dbReference type="CDD" id="cd04187">
    <property type="entry name" value="DPM1_like_bac"/>
    <property type="match status" value="1"/>
</dbReference>
<evidence type="ECO:0000256" key="7">
    <source>
        <dbReference type="SAM" id="Phobius"/>
    </source>
</evidence>
<name>A0ABV7FJG7_9GAMM</name>
<evidence type="ECO:0000256" key="5">
    <source>
        <dbReference type="ARBA" id="ARBA00022989"/>
    </source>
</evidence>
<dbReference type="EMBL" id="JBHRTF010000006">
    <property type="protein sequence ID" value="MFC3116778.1"/>
    <property type="molecule type" value="Genomic_DNA"/>
</dbReference>
<comment type="caution">
    <text evidence="9">The sequence shown here is derived from an EMBL/GenBank/DDBJ whole genome shotgun (WGS) entry which is preliminary data.</text>
</comment>
<dbReference type="InterPro" id="IPR029044">
    <property type="entry name" value="Nucleotide-diphossugar_trans"/>
</dbReference>